<accession>A0A0V0YUD9</accession>
<dbReference type="AlphaFoldDB" id="A0A0V0YUD9"/>
<reference evidence="1 2" key="1">
    <citation type="submission" date="2015-01" db="EMBL/GenBank/DDBJ databases">
        <title>Evolution of Trichinella species and genotypes.</title>
        <authorList>
            <person name="Korhonen P.K."/>
            <person name="Edoardo P."/>
            <person name="Giuseppe L.R."/>
            <person name="Gasser R.B."/>
        </authorList>
    </citation>
    <scope>NUCLEOTIDE SEQUENCE [LARGE SCALE GENOMIC DNA]</scope>
    <source>
        <strain evidence="1">ISS2496</strain>
    </source>
</reference>
<organism evidence="1 2">
    <name type="scientific">Trichinella patagoniensis</name>
    <dbReference type="NCBI Taxonomy" id="990121"/>
    <lineage>
        <taxon>Eukaryota</taxon>
        <taxon>Metazoa</taxon>
        <taxon>Ecdysozoa</taxon>
        <taxon>Nematoda</taxon>
        <taxon>Enoplea</taxon>
        <taxon>Dorylaimia</taxon>
        <taxon>Trichinellida</taxon>
        <taxon>Trichinellidae</taxon>
        <taxon>Trichinella</taxon>
    </lineage>
</organism>
<gene>
    <name evidence="1" type="ORF">T12_4184</name>
</gene>
<evidence type="ECO:0000313" key="2">
    <source>
        <dbReference type="Proteomes" id="UP000054783"/>
    </source>
</evidence>
<protein>
    <submittedName>
        <fullName evidence="1">Uncharacterized protein</fullName>
    </submittedName>
</protein>
<dbReference type="EMBL" id="JYDQ01002385">
    <property type="protein sequence ID" value="KRY03906.1"/>
    <property type="molecule type" value="Genomic_DNA"/>
</dbReference>
<dbReference type="Proteomes" id="UP000054783">
    <property type="component" value="Unassembled WGS sequence"/>
</dbReference>
<sequence>MQVTCSKVTAAFINKSVINDSDTVLNDRQVITEDTNDTFTNAYSKLNHPHYILVAERASWLMPLQTNPRCTMYKRLC</sequence>
<name>A0A0V0YUD9_9BILA</name>
<proteinExistence type="predicted"/>
<evidence type="ECO:0000313" key="1">
    <source>
        <dbReference type="EMBL" id="KRY03906.1"/>
    </source>
</evidence>
<keyword evidence="2" id="KW-1185">Reference proteome</keyword>
<comment type="caution">
    <text evidence="1">The sequence shown here is derived from an EMBL/GenBank/DDBJ whole genome shotgun (WGS) entry which is preliminary data.</text>
</comment>